<reference evidence="2" key="1">
    <citation type="submission" date="2023-02" db="EMBL/GenBank/DDBJ databases">
        <title>Genome of toxic invasive species Heracleum sosnowskyi carries increased number of genes despite the absence of recent whole-genome duplications.</title>
        <authorList>
            <person name="Schelkunov M."/>
            <person name="Shtratnikova V."/>
            <person name="Makarenko M."/>
            <person name="Klepikova A."/>
            <person name="Omelchenko D."/>
            <person name="Novikova G."/>
            <person name="Obukhova E."/>
            <person name="Bogdanov V."/>
            <person name="Penin A."/>
            <person name="Logacheva M."/>
        </authorList>
    </citation>
    <scope>NUCLEOTIDE SEQUENCE</scope>
    <source>
        <strain evidence="2">Hsosn_3</strain>
        <tissue evidence="2">Leaf</tissue>
    </source>
</reference>
<feature type="compositionally biased region" description="Basic and acidic residues" evidence="1">
    <location>
        <begin position="29"/>
        <end position="40"/>
    </location>
</feature>
<sequence length="201" mass="23218">MMKMSTRIMWCSSRKRKNKSNCYDDCDEDSSRLKRSKSNDDGFSLQRFPTAKSDESTVKKGDVLDLSQLLFTQDRDFLITYNDRTRPVQAKHLVDEKSLNHPSISNLLASPTRNYVIDKNKQAVPLRDLENKVVALYFFEDYPVDKIDPLTMEIHKVQNDGSTVQLSQLLGRKIILVVENTLLTASPMFWRKLIASKKKRA</sequence>
<comment type="caution">
    <text evidence="2">The sequence shown here is derived from an EMBL/GenBank/DDBJ whole genome shotgun (WGS) entry which is preliminary data.</text>
</comment>
<dbReference type="AlphaFoldDB" id="A0AAD8H282"/>
<keyword evidence="3" id="KW-1185">Reference proteome</keyword>
<name>A0AAD8H282_9APIA</name>
<evidence type="ECO:0000256" key="1">
    <source>
        <dbReference type="SAM" id="MobiDB-lite"/>
    </source>
</evidence>
<evidence type="ECO:0000313" key="3">
    <source>
        <dbReference type="Proteomes" id="UP001237642"/>
    </source>
</evidence>
<reference evidence="2" key="2">
    <citation type="submission" date="2023-05" db="EMBL/GenBank/DDBJ databases">
        <authorList>
            <person name="Schelkunov M.I."/>
        </authorList>
    </citation>
    <scope>NUCLEOTIDE SEQUENCE</scope>
    <source>
        <strain evidence="2">Hsosn_3</strain>
        <tissue evidence="2">Leaf</tissue>
    </source>
</reference>
<evidence type="ECO:0000313" key="2">
    <source>
        <dbReference type="EMBL" id="KAK1358363.1"/>
    </source>
</evidence>
<dbReference type="EMBL" id="JAUIZM010000011">
    <property type="protein sequence ID" value="KAK1358363.1"/>
    <property type="molecule type" value="Genomic_DNA"/>
</dbReference>
<feature type="region of interest" description="Disordered" evidence="1">
    <location>
        <begin position="22"/>
        <end position="46"/>
    </location>
</feature>
<gene>
    <name evidence="2" type="ORF">POM88_051619</name>
</gene>
<accession>A0AAD8H282</accession>
<dbReference type="Proteomes" id="UP001237642">
    <property type="component" value="Unassembled WGS sequence"/>
</dbReference>
<organism evidence="2 3">
    <name type="scientific">Heracleum sosnowskyi</name>
    <dbReference type="NCBI Taxonomy" id="360622"/>
    <lineage>
        <taxon>Eukaryota</taxon>
        <taxon>Viridiplantae</taxon>
        <taxon>Streptophyta</taxon>
        <taxon>Embryophyta</taxon>
        <taxon>Tracheophyta</taxon>
        <taxon>Spermatophyta</taxon>
        <taxon>Magnoliopsida</taxon>
        <taxon>eudicotyledons</taxon>
        <taxon>Gunneridae</taxon>
        <taxon>Pentapetalae</taxon>
        <taxon>asterids</taxon>
        <taxon>campanulids</taxon>
        <taxon>Apiales</taxon>
        <taxon>Apiaceae</taxon>
        <taxon>Apioideae</taxon>
        <taxon>apioid superclade</taxon>
        <taxon>Tordylieae</taxon>
        <taxon>Tordyliinae</taxon>
        <taxon>Heracleum</taxon>
    </lineage>
</organism>
<proteinExistence type="predicted"/>
<protein>
    <submittedName>
        <fullName evidence="2">Uncharacterized protein</fullName>
    </submittedName>
</protein>